<gene>
    <name evidence="2" type="ORF">DY240_09065</name>
</gene>
<proteinExistence type="predicted"/>
<feature type="compositionally biased region" description="Gly residues" evidence="1">
    <location>
        <begin position="1"/>
        <end position="10"/>
    </location>
</feature>
<feature type="region of interest" description="Disordered" evidence="1">
    <location>
        <begin position="56"/>
        <end position="88"/>
    </location>
</feature>
<sequence length="88" mass="9633">MWGFTTGAGVGSTPAEVTGRPATTTYGSRVPVSATGDPRRRELFLRRRFVVRVQRKAVPARPPRPAGWGSRVGPVSRRKSGRFRDPGE</sequence>
<organism evidence="2 3">
    <name type="scientific">Jiangella rhizosphaerae</name>
    <dbReference type="NCBI Taxonomy" id="2293569"/>
    <lineage>
        <taxon>Bacteria</taxon>
        <taxon>Bacillati</taxon>
        <taxon>Actinomycetota</taxon>
        <taxon>Actinomycetes</taxon>
        <taxon>Jiangellales</taxon>
        <taxon>Jiangellaceae</taxon>
        <taxon>Jiangella</taxon>
    </lineage>
</organism>
<evidence type="ECO:0000256" key="1">
    <source>
        <dbReference type="SAM" id="MobiDB-lite"/>
    </source>
</evidence>
<dbReference type="EMBL" id="QUAL01000081">
    <property type="protein sequence ID" value="RIQ28206.1"/>
    <property type="molecule type" value="Genomic_DNA"/>
</dbReference>
<reference evidence="2 3" key="1">
    <citation type="submission" date="2018-09" db="EMBL/GenBank/DDBJ databases">
        <title>Isolation, diversity and antifungal activity of actinobacteria from wheat.</title>
        <authorList>
            <person name="Han C."/>
        </authorList>
    </citation>
    <scope>NUCLEOTIDE SEQUENCE [LARGE SCALE GENOMIC DNA]</scope>
    <source>
        <strain evidence="2 3">NEAU-YY265</strain>
    </source>
</reference>
<dbReference type="AlphaFoldDB" id="A0A418KTH5"/>
<evidence type="ECO:0000313" key="3">
    <source>
        <dbReference type="Proteomes" id="UP000284057"/>
    </source>
</evidence>
<dbReference type="Proteomes" id="UP000284057">
    <property type="component" value="Unassembled WGS sequence"/>
</dbReference>
<keyword evidence="3" id="KW-1185">Reference proteome</keyword>
<feature type="region of interest" description="Disordered" evidence="1">
    <location>
        <begin position="1"/>
        <end position="36"/>
    </location>
</feature>
<evidence type="ECO:0000313" key="2">
    <source>
        <dbReference type="EMBL" id="RIQ28206.1"/>
    </source>
</evidence>
<protein>
    <submittedName>
        <fullName evidence="2">Uncharacterized protein</fullName>
    </submittedName>
</protein>
<comment type="caution">
    <text evidence="2">The sequence shown here is derived from an EMBL/GenBank/DDBJ whole genome shotgun (WGS) entry which is preliminary data.</text>
</comment>
<name>A0A418KTH5_9ACTN</name>
<accession>A0A418KTH5</accession>